<evidence type="ECO:0000313" key="2">
    <source>
        <dbReference type="EMBL" id="OAO76324.1"/>
    </source>
</evidence>
<dbReference type="Pfam" id="PF02624">
    <property type="entry name" value="YcaO"/>
    <property type="match status" value="1"/>
</dbReference>
<gene>
    <name evidence="2" type="ORF">TAF16_2709</name>
</gene>
<protein>
    <recommendedName>
        <fullName evidence="1">YcaO domain-containing protein</fullName>
    </recommendedName>
</protein>
<dbReference type="OrthoDB" id="2379922at2"/>
<dbReference type="EMBL" id="LUCQ01000169">
    <property type="protein sequence ID" value="OAO76324.1"/>
    <property type="molecule type" value="Genomic_DNA"/>
</dbReference>
<dbReference type="InterPro" id="IPR003776">
    <property type="entry name" value="YcaO-like_dom"/>
</dbReference>
<evidence type="ECO:0000313" key="3">
    <source>
        <dbReference type="Proteomes" id="UP000078336"/>
    </source>
</evidence>
<reference evidence="2 3" key="1">
    <citation type="submission" date="2016-03" db="EMBL/GenBank/DDBJ databases">
        <title>Spore heat resistance.</title>
        <authorList>
            <person name="Boekhorst J."/>
            <person name="Berendsen E.M."/>
            <person name="Wells-Bennik M.H."/>
            <person name="Kuipers O.P."/>
        </authorList>
    </citation>
    <scope>NUCLEOTIDE SEQUENCE [LARGE SCALE GENOMIC DNA]</scope>
    <source>
        <strain evidence="2 3">AF16</strain>
    </source>
</reference>
<keyword evidence="3" id="KW-1185">Reference proteome</keyword>
<dbReference type="Proteomes" id="UP000078336">
    <property type="component" value="Unassembled WGS sequence"/>
</dbReference>
<dbReference type="PANTHER" id="PTHR37809">
    <property type="entry name" value="RIBOSOMAL PROTEIN S12 METHYLTHIOTRANSFERASE ACCESSORY FACTOR YCAO"/>
    <property type="match status" value="1"/>
</dbReference>
<dbReference type="Gene3D" id="3.30.1330.230">
    <property type="match status" value="1"/>
</dbReference>
<feature type="domain" description="YcaO" evidence="1">
    <location>
        <begin position="1"/>
        <end position="304"/>
    </location>
</feature>
<dbReference type="PROSITE" id="PS51664">
    <property type="entry name" value="YCAO"/>
    <property type="match status" value="1"/>
</dbReference>
<evidence type="ECO:0000259" key="1">
    <source>
        <dbReference type="PROSITE" id="PS51664"/>
    </source>
</evidence>
<sequence>MSRIQVTLKTIEIPLKRVLLCYNAKVFDGDLEEGIDYNDSCGVASHVSSFRAVNNAFLEFFERQCFVHNWLTQSSGREIRQETITSELLKELIYKAKQFVDDVFFFDISLHNNLYVILTLGFGKQYMAIGLSSHWNLEEAMCKSLEEWFQFFGGKVSKYYLYEKNNIDYKMAHREYKSNSNYVHYDPCYYSNYFFSTFTPSKLKESFGYLFERSISIDYREQSNHRSVSFTNCIKEISEDLQLDILCVFIPCVLENVPAKIVKVLSENGYPHMLTQWLNPRDYVFSRVFNQKEFPNEGKPIPFP</sequence>
<accession>A0A178T5E6</accession>
<name>A0A178T5E6_9BACL</name>
<proteinExistence type="predicted"/>
<comment type="caution">
    <text evidence="2">The sequence shown here is derived from an EMBL/GenBank/DDBJ whole genome shotgun (WGS) entry which is preliminary data.</text>
</comment>
<dbReference type="PATRIC" id="fig|33934.7.peg.264"/>
<organism evidence="2 3">
    <name type="scientific">Anoxybacillus flavithermus</name>
    <dbReference type="NCBI Taxonomy" id="33934"/>
    <lineage>
        <taxon>Bacteria</taxon>
        <taxon>Bacillati</taxon>
        <taxon>Bacillota</taxon>
        <taxon>Bacilli</taxon>
        <taxon>Bacillales</taxon>
        <taxon>Anoxybacillaceae</taxon>
        <taxon>Anoxybacillus</taxon>
    </lineage>
</organism>
<dbReference type="PANTHER" id="PTHR37809:SF1">
    <property type="entry name" value="RIBOSOMAL PROTEIN S12 METHYLTHIOTRANSFERASE ACCESSORY FACTOR YCAO"/>
    <property type="match status" value="1"/>
</dbReference>
<dbReference type="AlphaFoldDB" id="A0A178T5E6"/>